<protein>
    <submittedName>
        <fullName evidence="1">Uncharacterized protein</fullName>
    </submittedName>
</protein>
<evidence type="ECO:0000313" key="2">
    <source>
        <dbReference type="Proteomes" id="UP000887013"/>
    </source>
</evidence>
<evidence type="ECO:0000313" key="1">
    <source>
        <dbReference type="EMBL" id="GFT02377.1"/>
    </source>
</evidence>
<dbReference type="AlphaFoldDB" id="A0A8X6NAD0"/>
<reference evidence="1" key="1">
    <citation type="submission" date="2020-08" db="EMBL/GenBank/DDBJ databases">
        <title>Multicomponent nature underlies the extraordinary mechanical properties of spider dragline silk.</title>
        <authorList>
            <person name="Kono N."/>
            <person name="Nakamura H."/>
            <person name="Mori M."/>
            <person name="Yoshida Y."/>
            <person name="Ohtoshi R."/>
            <person name="Malay A.D."/>
            <person name="Moran D.A.P."/>
            <person name="Tomita M."/>
            <person name="Numata K."/>
            <person name="Arakawa K."/>
        </authorList>
    </citation>
    <scope>NUCLEOTIDE SEQUENCE</scope>
</reference>
<gene>
    <name evidence="1" type="ORF">NPIL_153581</name>
</gene>
<proteinExistence type="predicted"/>
<dbReference type="EMBL" id="BMAW01007109">
    <property type="protein sequence ID" value="GFT02377.1"/>
    <property type="molecule type" value="Genomic_DNA"/>
</dbReference>
<comment type="caution">
    <text evidence="1">The sequence shown here is derived from an EMBL/GenBank/DDBJ whole genome shotgun (WGS) entry which is preliminary data.</text>
</comment>
<accession>A0A8X6NAD0</accession>
<sequence>MGMGLVAGKGSSGWSAPFGFPHLWARCPVGLVGMGSCKGPGFPPGWAHLVSSPSSLVAHERTKRAKILAGDTVQGDHLLYNESPGLGQNVPQLQSFSSVTRKEPSHRIQATLEREEGSKTIVN</sequence>
<organism evidence="1 2">
    <name type="scientific">Nephila pilipes</name>
    <name type="common">Giant wood spider</name>
    <name type="synonym">Nephila maculata</name>
    <dbReference type="NCBI Taxonomy" id="299642"/>
    <lineage>
        <taxon>Eukaryota</taxon>
        <taxon>Metazoa</taxon>
        <taxon>Ecdysozoa</taxon>
        <taxon>Arthropoda</taxon>
        <taxon>Chelicerata</taxon>
        <taxon>Arachnida</taxon>
        <taxon>Araneae</taxon>
        <taxon>Araneomorphae</taxon>
        <taxon>Entelegynae</taxon>
        <taxon>Araneoidea</taxon>
        <taxon>Nephilidae</taxon>
        <taxon>Nephila</taxon>
    </lineage>
</organism>
<keyword evidence="2" id="KW-1185">Reference proteome</keyword>
<dbReference type="Proteomes" id="UP000887013">
    <property type="component" value="Unassembled WGS sequence"/>
</dbReference>
<name>A0A8X6NAD0_NEPPI</name>